<dbReference type="EMBL" id="NNRU01000001">
    <property type="protein sequence ID" value="RFT30581.1"/>
    <property type="molecule type" value="Genomic_DNA"/>
</dbReference>
<organism evidence="1 2">
    <name type="scientific">Gardnerella vaginalis</name>
    <dbReference type="NCBI Taxonomy" id="2702"/>
    <lineage>
        <taxon>Bacteria</taxon>
        <taxon>Bacillati</taxon>
        <taxon>Actinomycetota</taxon>
        <taxon>Actinomycetes</taxon>
        <taxon>Bifidobacteriales</taxon>
        <taxon>Bifidobacteriaceae</taxon>
        <taxon>Gardnerella</taxon>
    </lineage>
</organism>
<reference evidence="1 2" key="1">
    <citation type="submission" date="2017-07" db="EMBL/GenBank/DDBJ databases">
        <title>A comparative genomics approach to explaining the enigmatic role of Gardnerella vaginalis in the vaginal microbiome.</title>
        <authorList>
            <person name="Vancuren S.J."/>
            <person name="Hill J.E."/>
        </authorList>
    </citation>
    <scope>NUCLEOTIDE SEQUENCE [LARGE SCALE GENOMIC DNA]</scope>
    <source>
        <strain evidence="1 2">WP023</strain>
    </source>
</reference>
<feature type="non-terminal residue" evidence="1">
    <location>
        <position position="1"/>
    </location>
</feature>
<dbReference type="InterPro" id="IPR024524">
    <property type="entry name" value="DUF3800"/>
</dbReference>
<evidence type="ECO:0000313" key="1">
    <source>
        <dbReference type="EMBL" id="RFT30581.1"/>
    </source>
</evidence>
<dbReference type="Pfam" id="PF12686">
    <property type="entry name" value="DUF3800"/>
    <property type="match status" value="1"/>
</dbReference>
<protein>
    <recommendedName>
        <fullName evidence="3">DUF3800 domain-containing protein</fullName>
    </recommendedName>
</protein>
<proteinExistence type="predicted"/>
<dbReference type="Proteomes" id="UP000258379">
    <property type="component" value="Unassembled WGS sequence"/>
</dbReference>
<evidence type="ECO:0008006" key="3">
    <source>
        <dbReference type="Google" id="ProtNLM"/>
    </source>
</evidence>
<sequence length="97" mass="10879">SKQNKQLDDFHFDLLNNHDSHRADYNNLIEGLFIAASHHSVGVQFADLVAGAVYRKCSKRDSTFYNMIRNNVRRNSQGKAEGFGVVAVPSGSRIIEN</sequence>
<evidence type="ECO:0000313" key="2">
    <source>
        <dbReference type="Proteomes" id="UP000258379"/>
    </source>
</evidence>
<gene>
    <name evidence="1" type="ORF">CG405_01420</name>
</gene>
<comment type="caution">
    <text evidence="1">The sequence shown here is derived from an EMBL/GenBank/DDBJ whole genome shotgun (WGS) entry which is preliminary data.</text>
</comment>
<name>A0A3E2CFW4_GARVA</name>
<accession>A0A3E2CFW4</accession>
<dbReference type="AlphaFoldDB" id="A0A3E2CFW4"/>